<dbReference type="PANTHER" id="PTHR30055">
    <property type="entry name" value="HTH-TYPE TRANSCRIPTIONAL REGULATOR RUTR"/>
    <property type="match status" value="1"/>
</dbReference>
<dbReference type="Pfam" id="PF00440">
    <property type="entry name" value="TetR_N"/>
    <property type="match status" value="1"/>
</dbReference>
<reference evidence="7 8" key="1">
    <citation type="submission" date="2017-04" db="EMBL/GenBank/DDBJ databases">
        <title>Bacillus krulwichiae AM31D Genome sequencing and assembly.</title>
        <authorList>
            <person name="Krulwich T.A."/>
            <person name="Anastor L."/>
            <person name="Ehrlich R."/>
            <person name="Ehrlich G.D."/>
            <person name="Janto B."/>
        </authorList>
    </citation>
    <scope>NUCLEOTIDE SEQUENCE [LARGE SCALE GENOMIC DNA]</scope>
    <source>
        <strain evidence="7 8">AM31D</strain>
    </source>
</reference>
<dbReference type="GO" id="GO:0000976">
    <property type="term" value="F:transcription cis-regulatory region binding"/>
    <property type="evidence" value="ECO:0007669"/>
    <property type="project" value="TreeGrafter"/>
</dbReference>
<dbReference type="PROSITE" id="PS50977">
    <property type="entry name" value="HTH_TETR_2"/>
    <property type="match status" value="1"/>
</dbReference>
<keyword evidence="2" id="KW-0805">Transcription regulation</keyword>
<evidence type="ECO:0000313" key="7">
    <source>
        <dbReference type="EMBL" id="ARK29721.1"/>
    </source>
</evidence>
<dbReference type="EMBL" id="CP020814">
    <property type="protein sequence ID" value="ARK29721.1"/>
    <property type="molecule type" value="Genomic_DNA"/>
</dbReference>
<dbReference type="KEGG" id="bkw:BkAM31D_07525"/>
<organism evidence="7 8">
    <name type="scientific">Halalkalibacter krulwichiae</name>
    <dbReference type="NCBI Taxonomy" id="199441"/>
    <lineage>
        <taxon>Bacteria</taxon>
        <taxon>Bacillati</taxon>
        <taxon>Bacillota</taxon>
        <taxon>Bacilli</taxon>
        <taxon>Bacillales</taxon>
        <taxon>Bacillaceae</taxon>
        <taxon>Halalkalibacter</taxon>
    </lineage>
</organism>
<keyword evidence="4" id="KW-0804">Transcription</keyword>
<evidence type="ECO:0000256" key="4">
    <source>
        <dbReference type="ARBA" id="ARBA00023163"/>
    </source>
</evidence>
<dbReference type="Pfam" id="PF17932">
    <property type="entry name" value="TetR_C_24"/>
    <property type="match status" value="1"/>
</dbReference>
<dbReference type="InterPro" id="IPR050109">
    <property type="entry name" value="HTH-type_TetR-like_transc_reg"/>
</dbReference>
<dbReference type="RefSeq" id="WP_066160104.1">
    <property type="nucleotide sequence ID" value="NZ_CP020814.1"/>
</dbReference>
<sequence length="200" mass="23500">MAKESSNVTRRMGKDTKTEILDIALSLFVQKGYHQTSMRDIAETAGFTKGGLYYYVTSKDDILYFLHDRFIKEGLSRLRLVAKENLSPERKLIKLLKTHLEIIHLYKNDITLFFEAIKYLTPERYHEVRKKRESYENLFVKTIEEGRELGVFQVKDSRITVLYILGACNFMHTWYDPNGKKSIEELSELFIELTMEGLNK</sequence>
<gene>
    <name evidence="7" type="primary">kstR2_3</name>
    <name evidence="7" type="ORF">BkAM31D_07525</name>
</gene>
<dbReference type="SUPFAM" id="SSF46689">
    <property type="entry name" value="Homeodomain-like"/>
    <property type="match status" value="1"/>
</dbReference>
<evidence type="ECO:0000256" key="2">
    <source>
        <dbReference type="ARBA" id="ARBA00023015"/>
    </source>
</evidence>
<evidence type="ECO:0000256" key="5">
    <source>
        <dbReference type="PROSITE-ProRule" id="PRU00335"/>
    </source>
</evidence>
<evidence type="ECO:0000256" key="1">
    <source>
        <dbReference type="ARBA" id="ARBA00022491"/>
    </source>
</evidence>
<keyword evidence="1" id="KW-0678">Repressor</keyword>
<dbReference type="InterPro" id="IPR041490">
    <property type="entry name" value="KstR2_TetR_C"/>
</dbReference>
<dbReference type="PRINTS" id="PR00455">
    <property type="entry name" value="HTHTETR"/>
</dbReference>
<keyword evidence="3 5" id="KW-0238">DNA-binding</keyword>
<feature type="domain" description="HTH tetR-type" evidence="6">
    <location>
        <begin position="14"/>
        <end position="74"/>
    </location>
</feature>
<keyword evidence="8" id="KW-1185">Reference proteome</keyword>
<dbReference type="InterPro" id="IPR009057">
    <property type="entry name" value="Homeodomain-like_sf"/>
</dbReference>
<dbReference type="SUPFAM" id="SSF48498">
    <property type="entry name" value="Tetracyclin repressor-like, C-terminal domain"/>
    <property type="match status" value="1"/>
</dbReference>
<evidence type="ECO:0000259" key="6">
    <source>
        <dbReference type="PROSITE" id="PS50977"/>
    </source>
</evidence>
<dbReference type="InterPro" id="IPR001647">
    <property type="entry name" value="HTH_TetR"/>
</dbReference>
<dbReference type="GO" id="GO:0003700">
    <property type="term" value="F:DNA-binding transcription factor activity"/>
    <property type="evidence" value="ECO:0007669"/>
    <property type="project" value="TreeGrafter"/>
</dbReference>
<dbReference type="InterPro" id="IPR036271">
    <property type="entry name" value="Tet_transcr_reg_TetR-rel_C_sf"/>
</dbReference>
<evidence type="ECO:0000313" key="8">
    <source>
        <dbReference type="Proteomes" id="UP000193006"/>
    </source>
</evidence>
<protein>
    <submittedName>
        <fullName evidence="7">HTH-type transcriptional repressor KstR2</fullName>
    </submittedName>
</protein>
<dbReference type="STRING" id="199441.BkAM31D_07525"/>
<dbReference type="AlphaFoldDB" id="A0A1X9MDU6"/>
<dbReference type="Proteomes" id="UP000193006">
    <property type="component" value="Chromosome"/>
</dbReference>
<feature type="DNA-binding region" description="H-T-H motif" evidence="5">
    <location>
        <begin position="37"/>
        <end position="56"/>
    </location>
</feature>
<evidence type="ECO:0000256" key="3">
    <source>
        <dbReference type="ARBA" id="ARBA00023125"/>
    </source>
</evidence>
<dbReference type="Gene3D" id="1.10.357.10">
    <property type="entry name" value="Tetracycline Repressor, domain 2"/>
    <property type="match status" value="1"/>
</dbReference>
<proteinExistence type="predicted"/>
<dbReference type="Gene3D" id="1.10.10.60">
    <property type="entry name" value="Homeodomain-like"/>
    <property type="match status" value="1"/>
</dbReference>
<accession>A0A1X9MDU6</accession>
<name>A0A1X9MDU6_9BACI</name>
<dbReference type="PANTHER" id="PTHR30055:SF175">
    <property type="entry name" value="HTH-TYPE TRANSCRIPTIONAL REPRESSOR KSTR2"/>
    <property type="match status" value="1"/>
</dbReference>